<dbReference type="Proteomes" id="UP000005697">
    <property type="component" value="Unassembled WGS sequence"/>
</dbReference>
<accession>F0F5M2</accession>
<dbReference type="HOGENOM" id="CLU_1577102_0_0_10"/>
<dbReference type="STRING" id="888743.HMPREF9141_0888"/>
<gene>
    <name evidence="1" type="ORF">HMPREF9141_0888</name>
</gene>
<sequence length="169" mass="19538">MQANRAGSAYYLSAVRPFKECLQAFPRQAVPSLLPKEKIRHAAEREDRSCRIDGTAWIQESFWSCSRDIRPIRNGKRHFGQNISDKLTKVSFLICNFVNEDTGGCRSPYHSQSKAVPAAGDCSMEDIAMRRKPKMHNEQEFDIDNIYQEDDRQLEVREAYSFEGIVRQF</sequence>
<evidence type="ECO:0000313" key="2">
    <source>
        <dbReference type="Proteomes" id="UP000005697"/>
    </source>
</evidence>
<reference evidence="1 2" key="1">
    <citation type="submission" date="2011-01" db="EMBL/GenBank/DDBJ databases">
        <authorList>
            <person name="Muzny D."/>
            <person name="Qin X."/>
            <person name="Deng J."/>
            <person name="Jiang H."/>
            <person name="Liu Y."/>
            <person name="Qu J."/>
            <person name="Song X.-Z."/>
            <person name="Zhang L."/>
            <person name="Thornton R."/>
            <person name="Coyle M."/>
            <person name="Francisco L."/>
            <person name="Jackson L."/>
            <person name="Javaid M."/>
            <person name="Korchina V."/>
            <person name="Kovar C."/>
            <person name="Mata R."/>
            <person name="Mathew T."/>
            <person name="Ngo R."/>
            <person name="Nguyen L."/>
            <person name="Nguyen N."/>
            <person name="Okwuonu G."/>
            <person name="Ongeri F."/>
            <person name="Pham C."/>
            <person name="Simmons D."/>
            <person name="Wilczek-Boney K."/>
            <person name="Hale W."/>
            <person name="Jakkamsetti A."/>
            <person name="Pham P."/>
            <person name="Ruth R."/>
            <person name="San Lucas F."/>
            <person name="Warren J."/>
            <person name="Zhang J."/>
            <person name="Zhao Z."/>
            <person name="Zhou C."/>
            <person name="Zhu D."/>
            <person name="Lee S."/>
            <person name="Bess C."/>
            <person name="Blankenburg K."/>
            <person name="Forbes L."/>
            <person name="Fu Q."/>
            <person name="Gubbala S."/>
            <person name="Hirani K."/>
            <person name="Jayaseelan J.C."/>
            <person name="Lara F."/>
            <person name="Munidasa M."/>
            <person name="Palculict T."/>
            <person name="Patil S."/>
            <person name="Pu L.-L."/>
            <person name="Saada N."/>
            <person name="Tang L."/>
            <person name="Weissenberger G."/>
            <person name="Zhu Y."/>
            <person name="Hemphill L."/>
            <person name="Shang Y."/>
            <person name="Youmans B."/>
            <person name="Ayvaz T."/>
            <person name="Ross M."/>
            <person name="Santibanez J."/>
            <person name="Aqrawi P."/>
            <person name="Gross S."/>
            <person name="Joshi V."/>
            <person name="Fowler G."/>
            <person name="Nazareth L."/>
            <person name="Reid J."/>
            <person name="Worley K."/>
            <person name="Petrosino J."/>
            <person name="Highlander S."/>
            <person name="Gibbs R."/>
        </authorList>
    </citation>
    <scope>NUCLEOTIDE SEQUENCE [LARGE SCALE GENOMIC DNA]</scope>
    <source>
        <strain evidence="1 2">DSM 16608</strain>
    </source>
</reference>
<dbReference type="AlphaFoldDB" id="F0F5M2"/>
<organism evidence="1 2">
    <name type="scientific">Prevotella multiformis DSM 16608</name>
    <dbReference type="NCBI Taxonomy" id="888743"/>
    <lineage>
        <taxon>Bacteria</taxon>
        <taxon>Pseudomonadati</taxon>
        <taxon>Bacteroidota</taxon>
        <taxon>Bacteroidia</taxon>
        <taxon>Bacteroidales</taxon>
        <taxon>Prevotellaceae</taxon>
        <taxon>Prevotella</taxon>
    </lineage>
</organism>
<proteinExistence type="predicted"/>
<name>F0F5M2_9BACT</name>
<comment type="caution">
    <text evidence="1">The sequence shown here is derived from an EMBL/GenBank/DDBJ whole genome shotgun (WGS) entry which is preliminary data.</text>
</comment>
<protein>
    <submittedName>
        <fullName evidence="1">Uncharacterized protein</fullName>
    </submittedName>
</protein>
<evidence type="ECO:0000313" key="1">
    <source>
        <dbReference type="EMBL" id="EGC20641.1"/>
    </source>
</evidence>
<keyword evidence="2" id="KW-1185">Reference proteome</keyword>
<dbReference type="EMBL" id="AEWX01000013">
    <property type="protein sequence ID" value="EGC20641.1"/>
    <property type="molecule type" value="Genomic_DNA"/>
</dbReference>